<feature type="repeat" description="TPR" evidence="1">
    <location>
        <begin position="163"/>
        <end position="196"/>
    </location>
</feature>
<feature type="domain" description="FAT" evidence="2">
    <location>
        <begin position="1"/>
        <end position="321"/>
    </location>
</feature>
<dbReference type="InterPro" id="IPR019734">
    <property type="entry name" value="TPR_rpt"/>
</dbReference>
<evidence type="ECO:0000259" key="2">
    <source>
        <dbReference type="PROSITE" id="PS51189"/>
    </source>
</evidence>
<gene>
    <name evidence="3" type="ORF">AAG570_006809</name>
</gene>
<keyword evidence="4" id="KW-1185">Reference proteome</keyword>
<dbReference type="Pfam" id="PF02259">
    <property type="entry name" value="FAT"/>
    <property type="match status" value="1"/>
</dbReference>
<dbReference type="PROSITE" id="PS51189">
    <property type="entry name" value="FAT"/>
    <property type="match status" value="1"/>
</dbReference>
<evidence type="ECO:0000313" key="4">
    <source>
        <dbReference type="Proteomes" id="UP001558652"/>
    </source>
</evidence>
<dbReference type="AlphaFoldDB" id="A0ABD0YV53"/>
<dbReference type="SUPFAM" id="SSF48452">
    <property type="entry name" value="TPR-like"/>
    <property type="match status" value="1"/>
</dbReference>
<accession>A0ABD0YV53</accession>
<dbReference type="PANTHER" id="PTHR11139">
    <property type="entry name" value="ATAXIA TELANGIECTASIA MUTATED ATM -RELATED"/>
    <property type="match status" value="1"/>
</dbReference>
<dbReference type="InterPro" id="IPR011990">
    <property type="entry name" value="TPR-like_helical_dom_sf"/>
</dbReference>
<dbReference type="InterPro" id="IPR014009">
    <property type="entry name" value="PIK_FAT"/>
</dbReference>
<reference evidence="3 4" key="1">
    <citation type="submission" date="2024-07" db="EMBL/GenBank/DDBJ databases">
        <title>Chromosome-level genome assembly of the water stick insect Ranatra chinensis (Heteroptera: Nepidae).</title>
        <authorList>
            <person name="Liu X."/>
        </authorList>
    </citation>
    <scope>NUCLEOTIDE SEQUENCE [LARGE SCALE GENOMIC DNA]</scope>
    <source>
        <strain evidence="3">Cailab_2021Rc</strain>
        <tissue evidence="3">Muscle</tissue>
    </source>
</reference>
<evidence type="ECO:0000256" key="1">
    <source>
        <dbReference type="PROSITE-ProRule" id="PRU00339"/>
    </source>
</evidence>
<dbReference type="PANTHER" id="PTHR11139:SF1">
    <property type="entry name" value="TRANSFORMATION_TRANSCRIPTION DOMAIN-ASSOCIATED PROTEIN"/>
    <property type="match status" value="1"/>
</dbReference>
<name>A0ABD0YV53_9HEMI</name>
<evidence type="ECO:0000313" key="3">
    <source>
        <dbReference type="EMBL" id="KAL1139832.1"/>
    </source>
</evidence>
<sequence length="407" mass="46528">MELQEACQIHQGLLHEHSNSLHDMKAIVKTWRNRLPIIADDLSHWSDIFTWRQHHYQFITSHYDAQHDQGSNHSMFGVHASAQAIIHFGKIGRKHNLTGVCLDSLSRIYTIPSVPIVDCFQKIRQQVKCYLQMASQSGNKELQEGLEVVESTNLKYFTKEMTSEFYALKGMLLAQIGRYEDANKAFSAAVQLHDTLVKAWALWGDYIEDQFTRSAVPDIALGVSAITCFLHACRHQNESKSRKYLAKVLWLLTYDDDKFSLTEAVDKYVVGVPPIQWLPWIPQLLTCLMRNEGKLMLNLLSQVGRMFPQAVYFPIRTLYLTLKIEQRERYKSAELAAAMAGKQVALKVINKLSNFRGNVPDGAGPIRATPSMWRCCRIMHMQRDIHPTVLSSLEGVVDQVQFTFVNC</sequence>
<organism evidence="3 4">
    <name type="scientific">Ranatra chinensis</name>
    <dbReference type="NCBI Taxonomy" id="642074"/>
    <lineage>
        <taxon>Eukaryota</taxon>
        <taxon>Metazoa</taxon>
        <taxon>Ecdysozoa</taxon>
        <taxon>Arthropoda</taxon>
        <taxon>Hexapoda</taxon>
        <taxon>Insecta</taxon>
        <taxon>Pterygota</taxon>
        <taxon>Neoptera</taxon>
        <taxon>Paraneoptera</taxon>
        <taxon>Hemiptera</taxon>
        <taxon>Heteroptera</taxon>
        <taxon>Panheteroptera</taxon>
        <taxon>Nepomorpha</taxon>
        <taxon>Nepidae</taxon>
        <taxon>Ranatrinae</taxon>
        <taxon>Ranatra</taxon>
    </lineage>
</organism>
<proteinExistence type="predicted"/>
<protein>
    <recommendedName>
        <fullName evidence="2">FAT domain-containing protein</fullName>
    </recommendedName>
</protein>
<dbReference type="PROSITE" id="PS50005">
    <property type="entry name" value="TPR"/>
    <property type="match status" value="1"/>
</dbReference>
<keyword evidence="1" id="KW-0802">TPR repeat</keyword>
<dbReference type="Gene3D" id="1.25.40.10">
    <property type="entry name" value="Tetratricopeptide repeat domain"/>
    <property type="match status" value="1"/>
</dbReference>
<dbReference type="EMBL" id="JBFDAA010000002">
    <property type="protein sequence ID" value="KAL1139832.1"/>
    <property type="molecule type" value="Genomic_DNA"/>
</dbReference>
<dbReference type="Proteomes" id="UP001558652">
    <property type="component" value="Unassembled WGS sequence"/>
</dbReference>
<dbReference type="InterPro" id="IPR003151">
    <property type="entry name" value="PIK-rel_kinase_FAT"/>
</dbReference>
<comment type="caution">
    <text evidence="3">The sequence shown here is derived from an EMBL/GenBank/DDBJ whole genome shotgun (WGS) entry which is preliminary data.</text>
</comment>
<dbReference type="InterPro" id="IPR050517">
    <property type="entry name" value="DDR_Repair_Kinase"/>
</dbReference>